<dbReference type="EMBL" id="DSQF01000020">
    <property type="protein sequence ID" value="HGZ43685.1"/>
    <property type="molecule type" value="Genomic_DNA"/>
</dbReference>
<comment type="caution">
    <text evidence="6">The sequence shown here is derived from an EMBL/GenBank/DDBJ whole genome shotgun (WGS) entry which is preliminary data.</text>
</comment>
<comment type="subcellular location">
    <subcellularLocation>
        <location evidence="1">Membrane</location>
        <topology evidence="1">Multi-pass membrane protein</topology>
    </subcellularLocation>
</comment>
<proteinExistence type="predicted"/>
<dbReference type="PANTHER" id="PTHR43359">
    <property type="entry name" value="FORMATE HYDROGENLYASE SUBUNIT 4"/>
    <property type="match status" value="1"/>
</dbReference>
<dbReference type="InterPro" id="IPR001694">
    <property type="entry name" value="NADH_UbQ_OxRdtase_su1/FPO"/>
</dbReference>
<dbReference type="GO" id="GO:0016829">
    <property type="term" value="F:lyase activity"/>
    <property type="evidence" value="ECO:0007669"/>
    <property type="project" value="UniProtKB-KW"/>
</dbReference>
<dbReference type="GO" id="GO:0005886">
    <property type="term" value="C:plasma membrane"/>
    <property type="evidence" value="ECO:0007669"/>
    <property type="project" value="TreeGrafter"/>
</dbReference>
<evidence type="ECO:0000256" key="5">
    <source>
        <dbReference type="SAM" id="Phobius"/>
    </source>
</evidence>
<evidence type="ECO:0000256" key="2">
    <source>
        <dbReference type="ARBA" id="ARBA00022692"/>
    </source>
</evidence>
<feature type="transmembrane region" description="Helical" evidence="5">
    <location>
        <begin position="102"/>
        <end position="124"/>
    </location>
</feature>
<dbReference type="Pfam" id="PF00146">
    <property type="entry name" value="NADHdh"/>
    <property type="match status" value="1"/>
</dbReference>
<feature type="transmembrane region" description="Helical" evidence="5">
    <location>
        <begin position="12"/>
        <end position="32"/>
    </location>
</feature>
<sequence>MSAAVLDLALAALQAAVLVAAGPLFAGAIATLKARAQMRRGAPPWQRWADLARLWRKEAVVSEDASWLARAGPYAVFGASLAAAACVPVFAVRAPSPYAPDLVVTVALFAAVRVVQSLVALEAGTAFGGMAASRHLALSALGEPALVLATLTLALSAGSTDLAAISRAVASAPHGWLAPSHLLALAALWLVTLSETGRVPVDNPATHLELTMVHEGLTLEASGRHLALLEWAAAVRQIALFTLVATLFLPWGIALAPTPAALATGAVAWAAKLALFAVVVAATESLTARLRLFRIPEFLGMAFLLALLAFASDSLFR</sequence>
<keyword evidence="6" id="KW-0456">Lyase</keyword>
<evidence type="ECO:0000256" key="3">
    <source>
        <dbReference type="ARBA" id="ARBA00022989"/>
    </source>
</evidence>
<keyword evidence="3 5" id="KW-1133">Transmembrane helix</keyword>
<gene>
    <name evidence="6" type="ORF">ENR23_09720</name>
</gene>
<organism evidence="6">
    <name type="scientific">Eiseniibacteriota bacterium</name>
    <dbReference type="NCBI Taxonomy" id="2212470"/>
    <lineage>
        <taxon>Bacteria</taxon>
        <taxon>Candidatus Eiseniibacteriota</taxon>
    </lineage>
</organism>
<name>A0A832MKC1_UNCEI</name>
<accession>A0A832MKC1</accession>
<protein>
    <submittedName>
        <fullName evidence="6">Formate hydrogenlyase</fullName>
    </submittedName>
</protein>
<evidence type="ECO:0000313" key="6">
    <source>
        <dbReference type="EMBL" id="HGZ43685.1"/>
    </source>
</evidence>
<feature type="transmembrane region" description="Helical" evidence="5">
    <location>
        <begin position="74"/>
        <end position="96"/>
    </location>
</feature>
<evidence type="ECO:0000256" key="4">
    <source>
        <dbReference type="ARBA" id="ARBA00023136"/>
    </source>
</evidence>
<dbReference type="AlphaFoldDB" id="A0A832MKC1"/>
<evidence type="ECO:0000256" key="1">
    <source>
        <dbReference type="ARBA" id="ARBA00004141"/>
    </source>
</evidence>
<reference evidence="6" key="1">
    <citation type="journal article" date="2020" name="mSystems">
        <title>Genome- and Community-Level Interaction Insights into Carbon Utilization and Element Cycling Functions of Hydrothermarchaeota in Hydrothermal Sediment.</title>
        <authorList>
            <person name="Zhou Z."/>
            <person name="Liu Y."/>
            <person name="Xu W."/>
            <person name="Pan J."/>
            <person name="Luo Z.H."/>
            <person name="Li M."/>
        </authorList>
    </citation>
    <scope>NUCLEOTIDE SEQUENCE [LARGE SCALE GENOMIC DNA]</scope>
    <source>
        <strain evidence="6">SpSt-381</strain>
    </source>
</reference>
<feature type="transmembrane region" description="Helical" evidence="5">
    <location>
        <begin position="292"/>
        <end position="311"/>
    </location>
</feature>
<feature type="transmembrane region" description="Helical" evidence="5">
    <location>
        <begin position="234"/>
        <end position="254"/>
    </location>
</feature>
<keyword evidence="2 5" id="KW-0812">Transmembrane</keyword>
<feature type="transmembrane region" description="Helical" evidence="5">
    <location>
        <begin position="176"/>
        <end position="193"/>
    </location>
</feature>
<dbReference type="PANTHER" id="PTHR43359:SF1">
    <property type="entry name" value="FORMATE HYDROGENLYASE SUBUNIT 4-RELATED"/>
    <property type="match status" value="1"/>
</dbReference>
<dbReference type="InterPro" id="IPR052561">
    <property type="entry name" value="ComplexI_Subunit1"/>
</dbReference>
<feature type="transmembrane region" description="Helical" evidence="5">
    <location>
        <begin position="136"/>
        <end position="156"/>
    </location>
</feature>
<feature type="transmembrane region" description="Helical" evidence="5">
    <location>
        <begin position="260"/>
        <end position="280"/>
    </location>
</feature>
<keyword evidence="4 5" id="KW-0472">Membrane</keyword>